<dbReference type="PROSITE" id="PS51257">
    <property type="entry name" value="PROKAR_LIPOPROTEIN"/>
    <property type="match status" value="1"/>
</dbReference>
<proteinExistence type="inferred from homology"/>
<dbReference type="GO" id="GO:0030313">
    <property type="term" value="C:cell envelope"/>
    <property type="evidence" value="ECO:0007669"/>
    <property type="project" value="UniProtKB-SubCell"/>
</dbReference>
<evidence type="ECO:0000313" key="8">
    <source>
        <dbReference type="Proteomes" id="UP000886890"/>
    </source>
</evidence>
<gene>
    <name evidence="7" type="ORF">H9734_05660</name>
</gene>
<dbReference type="AlphaFoldDB" id="A0A9D2BI87"/>
<dbReference type="Pfam" id="PF00497">
    <property type="entry name" value="SBP_bac_3"/>
    <property type="match status" value="2"/>
</dbReference>
<evidence type="ECO:0000256" key="3">
    <source>
        <dbReference type="ARBA" id="ARBA00022729"/>
    </source>
</evidence>
<dbReference type="InterPro" id="IPR001638">
    <property type="entry name" value="Solute-binding_3/MltF_N"/>
</dbReference>
<evidence type="ECO:0000256" key="1">
    <source>
        <dbReference type="ARBA" id="ARBA00004196"/>
    </source>
</evidence>
<accession>A0A9D2BI87</accession>
<evidence type="ECO:0000256" key="2">
    <source>
        <dbReference type="ARBA" id="ARBA00010333"/>
    </source>
</evidence>
<comment type="similarity">
    <text evidence="2 4">Belongs to the bacterial solute-binding protein 3 family.</text>
</comment>
<dbReference type="PANTHER" id="PTHR35936:SF17">
    <property type="entry name" value="ARGININE-BINDING EXTRACELLULAR PROTEIN ARTP"/>
    <property type="match status" value="1"/>
</dbReference>
<evidence type="ECO:0000256" key="5">
    <source>
        <dbReference type="SAM" id="SignalP"/>
    </source>
</evidence>
<dbReference type="CDD" id="cd13530">
    <property type="entry name" value="PBP2_peptides_like"/>
    <property type="match status" value="1"/>
</dbReference>
<dbReference type="InterPro" id="IPR018313">
    <property type="entry name" value="SBP_3_CS"/>
</dbReference>
<evidence type="ECO:0000259" key="6">
    <source>
        <dbReference type="SMART" id="SM00062"/>
    </source>
</evidence>
<organism evidence="7 8">
    <name type="scientific">Candidatus Fusicatenibacter merdavium</name>
    <dbReference type="NCBI Taxonomy" id="2838600"/>
    <lineage>
        <taxon>Bacteria</taxon>
        <taxon>Bacillati</taxon>
        <taxon>Bacillota</taxon>
        <taxon>Clostridia</taxon>
        <taxon>Lachnospirales</taxon>
        <taxon>Lachnospiraceae</taxon>
        <taxon>Fusicatenibacter</taxon>
    </lineage>
</organism>
<dbReference type="PROSITE" id="PS01039">
    <property type="entry name" value="SBP_BACTERIAL_3"/>
    <property type="match status" value="1"/>
</dbReference>
<dbReference type="EMBL" id="DXEK01000093">
    <property type="protein sequence ID" value="HIX77068.1"/>
    <property type="molecule type" value="Genomic_DNA"/>
</dbReference>
<name>A0A9D2BI87_9FIRM</name>
<dbReference type="SMART" id="SM00062">
    <property type="entry name" value="PBPb"/>
    <property type="match status" value="1"/>
</dbReference>
<reference evidence="7" key="1">
    <citation type="journal article" date="2021" name="PeerJ">
        <title>Extensive microbial diversity within the chicken gut microbiome revealed by metagenomics and culture.</title>
        <authorList>
            <person name="Gilroy R."/>
            <person name="Ravi A."/>
            <person name="Getino M."/>
            <person name="Pursley I."/>
            <person name="Horton D.L."/>
            <person name="Alikhan N.F."/>
            <person name="Baker D."/>
            <person name="Gharbi K."/>
            <person name="Hall N."/>
            <person name="Watson M."/>
            <person name="Adriaenssens E.M."/>
            <person name="Foster-Nyarko E."/>
            <person name="Jarju S."/>
            <person name="Secka A."/>
            <person name="Antonio M."/>
            <person name="Oren A."/>
            <person name="Chaudhuri R.R."/>
            <person name="La Ragione R."/>
            <person name="Hildebrand F."/>
            <person name="Pallen M.J."/>
        </authorList>
    </citation>
    <scope>NUCLEOTIDE SEQUENCE</scope>
    <source>
        <strain evidence="7">CHK183-1962</strain>
    </source>
</reference>
<feature type="domain" description="Solute-binding protein family 3/N-terminal" evidence="6">
    <location>
        <begin position="115"/>
        <end position="300"/>
    </location>
</feature>
<comment type="subcellular location">
    <subcellularLocation>
        <location evidence="1">Cell envelope</location>
    </subcellularLocation>
</comment>
<dbReference type="PANTHER" id="PTHR35936">
    <property type="entry name" value="MEMBRANE-BOUND LYTIC MUREIN TRANSGLYCOSYLASE F"/>
    <property type="match status" value="1"/>
</dbReference>
<dbReference type="Gene3D" id="3.40.190.10">
    <property type="entry name" value="Periplasmic binding protein-like II"/>
    <property type="match status" value="4"/>
</dbReference>
<evidence type="ECO:0000313" key="7">
    <source>
        <dbReference type="EMBL" id="HIX77068.1"/>
    </source>
</evidence>
<reference evidence="7" key="2">
    <citation type="submission" date="2021-04" db="EMBL/GenBank/DDBJ databases">
        <authorList>
            <person name="Gilroy R."/>
        </authorList>
    </citation>
    <scope>NUCLEOTIDE SEQUENCE</scope>
    <source>
        <strain evidence="7">CHK183-1962</strain>
    </source>
</reference>
<dbReference type="SUPFAM" id="SSF53850">
    <property type="entry name" value="Periplasmic binding protein-like II"/>
    <property type="match status" value="2"/>
</dbReference>
<comment type="caution">
    <text evidence="7">The sequence shown here is derived from an EMBL/GenBank/DDBJ whole genome shotgun (WGS) entry which is preliminary data.</text>
</comment>
<evidence type="ECO:0000256" key="4">
    <source>
        <dbReference type="RuleBase" id="RU003744"/>
    </source>
</evidence>
<dbReference type="Proteomes" id="UP000886890">
    <property type="component" value="Unassembled WGS sequence"/>
</dbReference>
<feature type="signal peptide" evidence="5">
    <location>
        <begin position="1"/>
        <end position="21"/>
    </location>
</feature>
<keyword evidence="3 5" id="KW-0732">Signal</keyword>
<protein>
    <submittedName>
        <fullName evidence="7">Transporter substrate-binding domain-containing protein</fullName>
    </submittedName>
</protein>
<sequence length="300" mass="31976">MKKMKKFAALALAALMTCSMAACGSGDGESSNSASTGGSSAEERAKGVKVVDVDLTQEEYAFGVDKNQPELLDQVNAFIDQIKEDGTLDEIFDKYFGGGEPEAVKSAALDPSKDQLVVATNAAFEPFEYMDGEDYYGIDMEIAALLAEDLGQELVIQNMDFDAVCLSVGQQKCDIAMAGLTVSEDRKEYVTFSETYYQASQRLITLASDTTFDDCTEAADVEKILNGLSSSDSIGAQQGTTGQFYIEGSDDLGFPGLPAKCVTYKNGSLAVQDLVNGNLKYVIIDAAPAASITEAINAMQ</sequence>
<feature type="chain" id="PRO_5039147330" evidence="5">
    <location>
        <begin position="22"/>
        <end position="300"/>
    </location>
</feature>